<reference evidence="10 11" key="1">
    <citation type="submission" date="2019-09" db="EMBL/GenBank/DDBJ databases">
        <title>Phylogeny of genus Pseudoclavibacter and closely related genus.</title>
        <authorList>
            <person name="Li Y."/>
        </authorList>
    </citation>
    <scope>NUCLEOTIDE SEQUENCE [LARGE SCALE GENOMIC DNA]</scope>
    <source>
        <strain evidence="10 11">EGI 60007</strain>
    </source>
</reference>
<feature type="compositionally biased region" description="Polar residues" evidence="8">
    <location>
        <begin position="130"/>
        <end position="141"/>
    </location>
</feature>
<evidence type="ECO:0000256" key="5">
    <source>
        <dbReference type="ARBA" id="ARBA00022692"/>
    </source>
</evidence>
<gene>
    <name evidence="10" type="ORF">F8O04_02745</name>
</gene>
<comment type="subcellular location">
    <subcellularLocation>
        <location evidence="1">Cell membrane</location>
        <topology evidence="1">Multi-pass membrane protein</topology>
    </subcellularLocation>
</comment>
<comment type="caution">
    <text evidence="10">The sequence shown here is derived from an EMBL/GenBank/DDBJ whole genome shotgun (WGS) entry which is preliminary data.</text>
</comment>
<evidence type="ECO:0000256" key="7">
    <source>
        <dbReference type="ARBA" id="ARBA00023136"/>
    </source>
</evidence>
<dbReference type="Proteomes" id="UP000431744">
    <property type="component" value="Unassembled WGS sequence"/>
</dbReference>
<feature type="transmembrane region" description="Helical" evidence="9">
    <location>
        <begin position="6"/>
        <end position="28"/>
    </location>
</feature>
<keyword evidence="5 9" id="KW-0812">Transmembrane</keyword>
<evidence type="ECO:0000256" key="9">
    <source>
        <dbReference type="SAM" id="Phobius"/>
    </source>
</evidence>
<keyword evidence="3" id="KW-0813">Transport</keyword>
<evidence type="ECO:0000313" key="11">
    <source>
        <dbReference type="Proteomes" id="UP000431744"/>
    </source>
</evidence>
<keyword evidence="7 9" id="KW-0472">Membrane</keyword>
<keyword evidence="11" id="KW-1185">Reference proteome</keyword>
<comment type="similarity">
    <text evidence="2">Belongs to the CPA3 antiporters (TC 2.A.63) subunit F family.</text>
</comment>
<dbReference type="OrthoDB" id="3733837at2"/>
<dbReference type="InterPro" id="IPR007208">
    <property type="entry name" value="MrpF/PhaF-like"/>
</dbReference>
<evidence type="ECO:0000256" key="8">
    <source>
        <dbReference type="SAM" id="MobiDB-lite"/>
    </source>
</evidence>
<feature type="transmembrane region" description="Helical" evidence="9">
    <location>
        <begin position="40"/>
        <end position="60"/>
    </location>
</feature>
<dbReference type="GO" id="GO:0005886">
    <property type="term" value="C:plasma membrane"/>
    <property type="evidence" value="ECO:0007669"/>
    <property type="project" value="UniProtKB-SubCell"/>
</dbReference>
<feature type="region of interest" description="Disordered" evidence="8">
    <location>
        <begin position="93"/>
        <end position="141"/>
    </location>
</feature>
<evidence type="ECO:0000256" key="4">
    <source>
        <dbReference type="ARBA" id="ARBA00022475"/>
    </source>
</evidence>
<evidence type="ECO:0000256" key="3">
    <source>
        <dbReference type="ARBA" id="ARBA00022448"/>
    </source>
</evidence>
<dbReference type="PANTHER" id="PTHR34702:SF1">
    <property type="entry name" value="NA(+)_H(+) ANTIPORTER SUBUNIT F"/>
    <property type="match status" value="1"/>
</dbReference>
<feature type="transmembrane region" description="Helical" evidence="9">
    <location>
        <begin position="66"/>
        <end position="88"/>
    </location>
</feature>
<dbReference type="EMBL" id="WBJY01000001">
    <property type="protein sequence ID" value="KAB1649215.1"/>
    <property type="molecule type" value="Genomic_DNA"/>
</dbReference>
<evidence type="ECO:0000256" key="1">
    <source>
        <dbReference type="ARBA" id="ARBA00004651"/>
    </source>
</evidence>
<dbReference type="GO" id="GO:0015385">
    <property type="term" value="F:sodium:proton antiporter activity"/>
    <property type="evidence" value="ECO:0007669"/>
    <property type="project" value="TreeGrafter"/>
</dbReference>
<evidence type="ECO:0008006" key="12">
    <source>
        <dbReference type="Google" id="ProtNLM"/>
    </source>
</evidence>
<sequence>MIALDALLNALWWAIGVAFAAGSLLALWRMVMGPTIVDRMVASDTILTIIICVLGADMVARRHTDSLPLMLILGMTAFIASVAVARYVSRQDTSPDPAEAASLADDSSGEAVEALGDTGQGRVPDDTGAADQSTFSGGSGR</sequence>
<keyword evidence="6 9" id="KW-1133">Transmembrane helix</keyword>
<keyword evidence="4" id="KW-1003">Cell membrane</keyword>
<dbReference type="RefSeq" id="WP_158027807.1">
    <property type="nucleotide sequence ID" value="NZ_BMHG01000001.1"/>
</dbReference>
<evidence type="ECO:0000256" key="2">
    <source>
        <dbReference type="ARBA" id="ARBA00009212"/>
    </source>
</evidence>
<dbReference type="AlphaFoldDB" id="A0A6H9WR09"/>
<accession>A0A6H9WR09</accession>
<proteinExistence type="inferred from homology"/>
<name>A0A6H9WR09_9MICO</name>
<dbReference type="PANTHER" id="PTHR34702">
    <property type="entry name" value="NA(+)/H(+) ANTIPORTER SUBUNIT F1"/>
    <property type="match status" value="1"/>
</dbReference>
<evidence type="ECO:0000256" key="6">
    <source>
        <dbReference type="ARBA" id="ARBA00022989"/>
    </source>
</evidence>
<organism evidence="10 11">
    <name type="scientific">Pseudoclavibacter endophyticus</name>
    <dbReference type="NCBI Taxonomy" id="1778590"/>
    <lineage>
        <taxon>Bacteria</taxon>
        <taxon>Bacillati</taxon>
        <taxon>Actinomycetota</taxon>
        <taxon>Actinomycetes</taxon>
        <taxon>Micrococcales</taxon>
        <taxon>Microbacteriaceae</taxon>
        <taxon>Pseudoclavibacter</taxon>
    </lineage>
</organism>
<dbReference type="Pfam" id="PF04066">
    <property type="entry name" value="MrpF_PhaF"/>
    <property type="match status" value="1"/>
</dbReference>
<protein>
    <recommendedName>
        <fullName evidence="12">Sodium:proton antiporter</fullName>
    </recommendedName>
</protein>
<evidence type="ECO:0000313" key="10">
    <source>
        <dbReference type="EMBL" id="KAB1649215.1"/>
    </source>
</evidence>